<dbReference type="AlphaFoldDB" id="A0A5C3MX31"/>
<dbReference type="STRING" id="5364.A0A5C3MX31"/>
<proteinExistence type="predicted"/>
<dbReference type="GO" id="GO:0008168">
    <property type="term" value="F:methyltransferase activity"/>
    <property type="evidence" value="ECO:0007669"/>
    <property type="project" value="InterPro"/>
</dbReference>
<name>A0A5C3MX31_9AGAM</name>
<dbReference type="OrthoDB" id="417125at2759"/>
<reference evidence="2 3" key="1">
    <citation type="journal article" date="2019" name="Nat. Ecol. Evol.">
        <title>Megaphylogeny resolves global patterns of mushroom evolution.</title>
        <authorList>
            <person name="Varga T."/>
            <person name="Krizsan K."/>
            <person name="Foldi C."/>
            <person name="Dima B."/>
            <person name="Sanchez-Garcia M."/>
            <person name="Sanchez-Ramirez S."/>
            <person name="Szollosi G.J."/>
            <person name="Szarkandi J.G."/>
            <person name="Papp V."/>
            <person name="Albert L."/>
            <person name="Andreopoulos W."/>
            <person name="Angelini C."/>
            <person name="Antonin V."/>
            <person name="Barry K.W."/>
            <person name="Bougher N.L."/>
            <person name="Buchanan P."/>
            <person name="Buyck B."/>
            <person name="Bense V."/>
            <person name="Catcheside P."/>
            <person name="Chovatia M."/>
            <person name="Cooper J."/>
            <person name="Damon W."/>
            <person name="Desjardin D."/>
            <person name="Finy P."/>
            <person name="Geml J."/>
            <person name="Haridas S."/>
            <person name="Hughes K."/>
            <person name="Justo A."/>
            <person name="Karasinski D."/>
            <person name="Kautmanova I."/>
            <person name="Kiss B."/>
            <person name="Kocsube S."/>
            <person name="Kotiranta H."/>
            <person name="LaButti K.M."/>
            <person name="Lechner B.E."/>
            <person name="Liimatainen K."/>
            <person name="Lipzen A."/>
            <person name="Lukacs Z."/>
            <person name="Mihaltcheva S."/>
            <person name="Morgado L.N."/>
            <person name="Niskanen T."/>
            <person name="Noordeloos M.E."/>
            <person name="Ohm R.A."/>
            <person name="Ortiz-Santana B."/>
            <person name="Ovrebo C."/>
            <person name="Racz N."/>
            <person name="Riley R."/>
            <person name="Savchenko A."/>
            <person name="Shiryaev A."/>
            <person name="Soop K."/>
            <person name="Spirin V."/>
            <person name="Szebenyi C."/>
            <person name="Tomsovsky M."/>
            <person name="Tulloss R.E."/>
            <person name="Uehling J."/>
            <person name="Grigoriev I.V."/>
            <person name="Vagvolgyi C."/>
            <person name="Papp T."/>
            <person name="Martin F.M."/>
            <person name="Miettinen O."/>
            <person name="Hibbett D.S."/>
            <person name="Nagy L.G."/>
        </authorList>
    </citation>
    <scope>NUCLEOTIDE SEQUENCE [LARGE SCALE GENOMIC DNA]</scope>
    <source>
        <strain evidence="2 3">OMC1185</strain>
    </source>
</reference>
<feature type="domain" description="Ribosomal RNA methyltransferase FtsJ" evidence="1">
    <location>
        <begin position="80"/>
        <end position="250"/>
    </location>
</feature>
<keyword evidence="3" id="KW-1185">Reference proteome</keyword>
<dbReference type="SUPFAM" id="SSF53335">
    <property type="entry name" value="S-adenosyl-L-methionine-dependent methyltransferases"/>
    <property type="match status" value="1"/>
</dbReference>
<dbReference type="InterPro" id="IPR002877">
    <property type="entry name" value="RNA_MeTrfase_FtsJ_dom"/>
</dbReference>
<organism evidence="2 3">
    <name type="scientific">Heliocybe sulcata</name>
    <dbReference type="NCBI Taxonomy" id="5364"/>
    <lineage>
        <taxon>Eukaryota</taxon>
        <taxon>Fungi</taxon>
        <taxon>Dikarya</taxon>
        <taxon>Basidiomycota</taxon>
        <taxon>Agaricomycotina</taxon>
        <taxon>Agaricomycetes</taxon>
        <taxon>Gloeophyllales</taxon>
        <taxon>Gloeophyllaceae</taxon>
        <taxon>Heliocybe</taxon>
    </lineage>
</organism>
<protein>
    <recommendedName>
        <fullName evidence="1">Ribosomal RNA methyltransferase FtsJ domain-containing protein</fullName>
    </recommendedName>
</protein>
<evidence type="ECO:0000313" key="3">
    <source>
        <dbReference type="Proteomes" id="UP000305948"/>
    </source>
</evidence>
<accession>A0A5C3MX31</accession>
<sequence>MYGTLADVIIQRGCPELERLVAVRSKGWKEEKLDQTFARQRHVSDNAEDKRNRDWYKRLNAVMEEIDGYSLCVPVMGSPKFLDLGCCPGGFASYILQRNRLATGVGVSLPVERGGHKFGLQERLRSRFQIHFADITSFQQLSPFFIDHPRLSPAPPQMRPASFDLVLLDGHQLRTDTSDYAAPWDMDRLLISQLILALQSVRTGGSIVFTLAHPERILTAKILYLLHVLSGDVIAIKPRTMHMTRGIFYAVALGVGKGAKGRQMPEMIRGLQDIWAATTFGGEEGKGRFIEGSELDFIIATEELETSHLDWLISVGQPIWDVQAQWLDKWFRSKGVV</sequence>
<evidence type="ECO:0000313" key="2">
    <source>
        <dbReference type="EMBL" id="TFK49425.1"/>
    </source>
</evidence>
<dbReference type="Pfam" id="PF01728">
    <property type="entry name" value="FtsJ"/>
    <property type="match status" value="1"/>
</dbReference>
<gene>
    <name evidence="2" type="ORF">OE88DRAFT_1646448</name>
</gene>
<dbReference type="Proteomes" id="UP000305948">
    <property type="component" value="Unassembled WGS sequence"/>
</dbReference>
<dbReference type="InterPro" id="IPR029063">
    <property type="entry name" value="SAM-dependent_MTases_sf"/>
</dbReference>
<dbReference type="Gene3D" id="3.40.50.12760">
    <property type="match status" value="1"/>
</dbReference>
<dbReference type="GO" id="GO:0032259">
    <property type="term" value="P:methylation"/>
    <property type="evidence" value="ECO:0007669"/>
    <property type="project" value="InterPro"/>
</dbReference>
<dbReference type="EMBL" id="ML213516">
    <property type="protein sequence ID" value="TFK49425.1"/>
    <property type="molecule type" value="Genomic_DNA"/>
</dbReference>
<evidence type="ECO:0000259" key="1">
    <source>
        <dbReference type="Pfam" id="PF01728"/>
    </source>
</evidence>